<dbReference type="NCBIfam" id="TIGR02532">
    <property type="entry name" value="IV_pilin_GFxxxE"/>
    <property type="match status" value="1"/>
</dbReference>
<dbReference type="PROSITE" id="PS00409">
    <property type="entry name" value="PROKAR_NTER_METHYL"/>
    <property type="match status" value="1"/>
</dbReference>
<dbReference type="AlphaFoldDB" id="A0A2T3N9K7"/>
<dbReference type="Gene3D" id="3.30.700.10">
    <property type="entry name" value="Glycoprotein, Type 4 Pilin"/>
    <property type="match status" value="1"/>
</dbReference>
<sequence length="169" mass="18612">MPRHQRGFTLIEVIVVIVLIGIISVTAASRIFGRSSFDAYLARDQAISIARQIQLLSMNQTISLPSDDPSQCYSLVVRSDYFGSLECASNLQSSRWLSSENDRVSFSVNESASAIYFDILGRPFMFDGTNKKVALCQNSGCEVTVTARNNEQAKLCINSEGYMWSGGCS</sequence>
<evidence type="ECO:0000313" key="2">
    <source>
        <dbReference type="EMBL" id="PSW10219.1"/>
    </source>
</evidence>
<keyword evidence="1" id="KW-1133">Transmembrane helix</keyword>
<keyword evidence="1" id="KW-0812">Transmembrane</keyword>
<dbReference type="RefSeq" id="WP_036831704.1">
    <property type="nucleotide sequence ID" value="NZ_JGVO01001599.1"/>
</dbReference>
<keyword evidence="1" id="KW-0472">Membrane</keyword>
<organism evidence="2 3">
    <name type="scientific">Photobacterium sanctipauli</name>
    <dbReference type="NCBI Taxonomy" id="1342794"/>
    <lineage>
        <taxon>Bacteria</taxon>
        <taxon>Pseudomonadati</taxon>
        <taxon>Pseudomonadota</taxon>
        <taxon>Gammaproteobacteria</taxon>
        <taxon>Vibrionales</taxon>
        <taxon>Vibrionaceae</taxon>
        <taxon>Photobacterium</taxon>
    </lineage>
</organism>
<proteinExistence type="predicted"/>
<dbReference type="Pfam" id="PF07963">
    <property type="entry name" value="N_methyl"/>
    <property type="match status" value="1"/>
</dbReference>
<accession>A0A2T3N9K7</accession>
<dbReference type="EMBL" id="PYMA01000028">
    <property type="protein sequence ID" value="PSW10219.1"/>
    <property type="molecule type" value="Genomic_DNA"/>
</dbReference>
<dbReference type="InterPro" id="IPR045584">
    <property type="entry name" value="Pilin-like"/>
</dbReference>
<dbReference type="InterPro" id="IPR012902">
    <property type="entry name" value="N_methyl_site"/>
</dbReference>
<reference evidence="2 3" key="1">
    <citation type="submission" date="2018-01" db="EMBL/GenBank/DDBJ databases">
        <title>Whole genome sequencing of Histamine producing bacteria.</title>
        <authorList>
            <person name="Butler K."/>
        </authorList>
    </citation>
    <scope>NUCLEOTIDE SEQUENCE [LARGE SCALE GENOMIC DNA]</scope>
    <source>
        <strain evidence="2 3">DSM 100436</strain>
    </source>
</reference>
<comment type="caution">
    <text evidence="2">The sequence shown here is derived from an EMBL/GenBank/DDBJ whole genome shotgun (WGS) entry which is preliminary data.</text>
</comment>
<evidence type="ECO:0000313" key="3">
    <source>
        <dbReference type="Proteomes" id="UP000241771"/>
    </source>
</evidence>
<dbReference type="Proteomes" id="UP000241771">
    <property type="component" value="Unassembled WGS sequence"/>
</dbReference>
<name>A0A2T3N9K7_9GAMM</name>
<gene>
    <name evidence="2" type="ORF">C9I98_25265</name>
</gene>
<feature type="transmembrane region" description="Helical" evidence="1">
    <location>
        <begin position="7"/>
        <end position="28"/>
    </location>
</feature>
<dbReference type="OrthoDB" id="5917081at2"/>
<protein>
    <submittedName>
        <fullName evidence="2">Prepilin-type cleavage/methylation domain-containing protein</fullName>
    </submittedName>
</protein>
<keyword evidence="3" id="KW-1185">Reference proteome</keyword>
<evidence type="ECO:0000256" key="1">
    <source>
        <dbReference type="SAM" id="Phobius"/>
    </source>
</evidence>
<dbReference type="SUPFAM" id="SSF54523">
    <property type="entry name" value="Pili subunits"/>
    <property type="match status" value="1"/>
</dbReference>